<evidence type="ECO:0000313" key="1">
    <source>
        <dbReference type="EMBL" id="MBO2013175.1"/>
    </source>
</evidence>
<protein>
    <recommendedName>
        <fullName evidence="3">DUF1573 domain-containing protein</fullName>
    </recommendedName>
</protein>
<sequence length="162" mass="17992">MRSFLLLVSLTACSAPKPPLNVAFEVREVRVNLPDLDDHDCSGPGMLVQLKMTNLTDAPLVFDVSTRCSPRPNRLVFERPNGQLPLHALGWGCKDATIPPHTSLYPVLVTKSGELSGVYDYTDASYSALMAFEREFRLVYVRQGGEAPGQVGSFTLHYRRRP</sequence>
<dbReference type="Proteomes" id="UP000664369">
    <property type="component" value="Unassembled WGS sequence"/>
</dbReference>
<dbReference type="EMBL" id="JAGETZ010000039">
    <property type="protein sequence ID" value="MBO2013175.1"/>
    <property type="molecule type" value="Genomic_DNA"/>
</dbReference>
<evidence type="ECO:0008006" key="3">
    <source>
        <dbReference type="Google" id="ProtNLM"/>
    </source>
</evidence>
<evidence type="ECO:0000313" key="2">
    <source>
        <dbReference type="Proteomes" id="UP000664369"/>
    </source>
</evidence>
<accession>A0ABS3QPG0</accession>
<proteinExistence type="predicted"/>
<reference evidence="1 2" key="1">
    <citation type="submission" date="2021-03" db="EMBL/GenBank/DDBJ databases">
        <authorList>
            <person name="Kim M.K."/>
        </authorList>
    </citation>
    <scope>NUCLEOTIDE SEQUENCE [LARGE SCALE GENOMIC DNA]</scope>
    <source>
        <strain evidence="1 2">BT442</strain>
    </source>
</reference>
<organism evidence="1 2">
    <name type="scientific">Hymenobacter negativus</name>
    <dbReference type="NCBI Taxonomy" id="2795026"/>
    <lineage>
        <taxon>Bacteria</taxon>
        <taxon>Pseudomonadati</taxon>
        <taxon>Bacteroidota</taxon>
        <taxon>Cytophagia</taxon>
        <taxon>Cytophagales</taxon>
        <taxon>Hymenobacteraceae</taxon>
        <taxon>Hymenobacter</taxon>
    </lineage>
</organism>
<keyword evidence="2" id="KW-1185">Reference proteome</keyword>
<dbReference type="RefSeq" id="WP_208178915.1">
    <property type="nucleotide sequence ID" value="NZ_JAGETZ010000039.1"/>
</dbReference>
<comment type="caution">
    <text evidence="1">The sequence shown here is derived from an EMBL/GenBank/DDBJ whole genome shotgun (WGS) entry which is preliminary data.</text>
</comment>
<gene>
    <name evidence="1" type="ORF">J4E00_29255</name>
</gene>
<name>A0ABS3QPG0_9BACT</name>